<dbReference type="PANTHER" id="PTHR13504">
    <property type="entry name" value="FIDO DOMAIN-CONTAINING PROTEIN DDB_G0283145"/>
    <property type="match status" value="1"/>
</dbReference>
<evidence type="ECO:0000313" key="2">
    <source>
        <dbReference type="EMBL" id="WDF82422.1"/>
    </source>
</evidence>
<dbReference type="InterPro" id="IPR040198">
    <property type="entry name" value="Fido_containing"/>
</dbReference>
<dbReference type="Pfam" id="PF02661">
    <property type="entry name" value="Fic"/>
    <property type="match status" value="1"/>
</dbReference>
<proteinExistence type="predicted"/>
<dbReference type="Proteomes" id="UP001220377">
    <property type="component" value="Chromosome"/>
</dbReference>
<accession>A0ABY7WQG1</accession>
<gene>
    <name evidence="2" type="ORF">PQ472_11095</name>
</gene>
<dbReference type="RefSeq" id="WP_274259858.1">
    <property type="nucleotide sequence ID" value="NZ_CP117884.1"/>
</dbReference>
<evidence type="ECO:0000259" key="1">
    <source>
        <dbReference type="PROSITE" id="PS51459"/>
    </source>
</evidence>
<dbReference type="EMBL" id="CP117884">
    <property type="protein sequence ID" value="WDF82422.1"/>
    <property type="molecule type" value="Genomic_DNA"/>
</dbReference>
<keyword evidence="3" id="KW-1185">Reference proteome</keyword>
<dbReference type="SUPFAM" id="SSF140931">
    <property type="entry name" value="Fic-like"/>
    <property type="match status" value="1"/>
</dbReference>
<protein>
    <submittedName>
        <fullName evidence="2">Fic family protein</fullName>
    </submittedName>
</protein>
<dbReference type="PANTHER" id="PTHR13504:SF40">
    <property type="entry name" value="FIDO DOMAIN-CONTAINING PROTEIN"/>
    <property type="match status" value="1"/>
</dbReference>
<dbReference type="Gene3D" id="1.10.3290.10">
    <property type="entry name" value="Fido-like domain"/>
    <property type="match status" value="1"/>
</dbReference>
<name>A0ABY7WQG1_9LACO</name>
<organism evidence="2 3">
    <name type="scientific">Lacticaseibacillus pabuli</name>
    <dbReference type="NCBI Taxonomy" id="3025672"/>
    <lineage>
        <taxon>Bacteria</taxon>
        <taxon>Bacillati</taxon>
        <taxon>Bacillota</taxon>
        <taxon>Bacilli</taxon>
        <taxon>Lactobacillales</taxon>
        <taxon>Lactobacillaceae</taxon>
        <taxon>Lacticaseibacillus</taxon>
    </lineage>
</organism>
<feature type="domain" description="Fido" evidence="1">
    <location>
        <begin position="171"/>
        <end position="319"/>
    </location>
</feature>
<dbReference type="PROSITE" id="PS51459">
    <property type="entry name" value="FIDO"/>
    <property type="match status" value="1"/>
</dbReference>
<evidence type="ECO:0000313" key="3">
    <source>
        <dbReference type="Proteomes" id="UP001220377"/>
    </source>
</evidence>
<dbReference type="InterPro" id="IPR036597">
    <property type="entry name" value="Fido-like_dom_sf"/>
</dbReference>
<dbReference type="InterPro" id="IPR003812">
    <property type="entry name" value="Fido"/>
</dbReference>
<reference evidence="2 3" key="1">
    <citation type="submission" date="2023-02" db="EMBL/GenBank/DDBJ databases">
        <title>Genome sequence of Lacticaseibacillus sp. KACC 23028.</title>
        <authorList>
            <person name="Kim S."/>
            <person name="Heo J."/>
            <person name="Kwon S.-W."/>
        </authorList>
    </citation>
    <scope>NUCLEOTIDE SEQUENCE [LARGE SCALE GENOMIC DNA]</scope>
    <source>
        <strain evidence="2 3">KACC 23028</strain>
    </source>
</reference>
<sequence length="432" mass="49537">MTYLPLSKFKYNRNGIGSKGPEEIEAEYHQRMNNPAAIVTALHPKLENVRLLSSFGTPTNASSDAFKYPIFYIETRKTNFLINQIAIQSKQLSKYLSGQLLPRVAVQSFINTLLKNEIIFTNEIEGVKTNPEEIGTIIMTMHNQPSKHDRRLESTIRMYRDSLGNKLPQIHELADFRDIYNTLLAGEIKPSDFPDGEHFRNKSVMIGNDTKVVHIPPQNEDGINRALTELIAYMNDDTLIPIEKALVSHFMFENTHPFIDGNGRTGRYLLSAYLSNKLDQLTGLSVSTTIHNHLQGYYKLFSEADELENRAELTFFIEGMLQIISDGQMDILNELNSQRTQLHATFDHFKKTHADLTELQKEIVYLYIQSALFTQSNTYALQDREVESILHTPDQSVVQIKRDIQTLTDLQIIHLIKRRPLQHVINPDLLNL</sequence>